<sequence length="280" mass="30655">MNWVFIEVVLFTLVIVQCSSQVTATSETVVLSSTTSTNNPVLVYCNGVNEPGSNDNITWEYTNATGTSRMLSETSSSFNLTSTSDVGEYTCNLNGNPVHNITAAYLAKPTLEHTQHSVTFNDGDKKRKLTCTCVGSYPAVTFEWSRRSEDKGALPVTLSSGGNITIETSSERSVLTFNKLKYNMQAYYECQVMNSAGNQTVEVHVRVKDRLAALWPFLGIVSEVVILIIIIFTYEKRSKKAAAKASRGAATDDAETPLKANDETGTELRNRSSANNKDNC</sequence>
<evidence type="ECO:0000256" key="2">
    <source>
        <dbReference type="ARBA" id="ARBA00023136"/>
    </source>
</evidence>
<evidence type="ECO:0000256" key="3">
    <source>
        <dbReference type="ARBA" id="ARBA00023157"/>
    </source>
</evidence>
<evidence type="ECO:0000256" key="8">
    <source>
        <dbReference type="SAM" id="SignalP"/>
    </source>
</evidence>
<feature type="signal peptide" evidence="8">
    <location>
        <begin position="1"/>
        <end position="20"/>
    </location>
</feature>
<evidence type="ECO:0000313" key="10">
    <source>
        <dbReference type="EMBL" id="CAK8676646.1"/>
    </source>
</evidence>
<evidence type="ECO:0000256" key="1">
    <source>
        <dbReference type="ARBA" id="ARBA00004479"/>
    </source>
</evidence>
<keyword evidence="7" id="KW-0812">Transmembrane</keyword>
<dbReference type="PANTHER" id="PTHR11640">
    <property type="entry name" value="NEPHRIN"/>
    <property type="match status" value="1"/>
</dbReference>
<organism evidence="10 11">
    <name type="scientific">Clavelina lepadiformis</name>
    <name type="common">Light-bulb sea squirt</name>
    <name type="synonym">Ascidia lepadiformis</name>
    <dbReference type="NCBI Taxonomy" id="159417"/>
    <lineage>
        <taxon>Eukaryota</taxon>
        <taxon>Metazoa</taxon>
        <taxon>Chordata</taxon>
        <taxon>Tunicata</taxon>
        <taxon>Ascidiacea</taxon>
        <taxon>Aplousobranchia</taxon>
        <taxon>Clavelinidae</taxon>
        <taxon>Clavelina</taxon>
    </lineage>
</organism>
<dbReference type="Proteomes" id="UP001642483">
    <property type="component" value="Unassembled WGS sequence"/>
</dbReference>
<keyword evidence="8" id="KW-0732">Signal</keyword>
<dbReference type="InterPro" id="IPR013098">
    <property type="entry name" value="Ig_I-set"/>
</dbReference>
<dbReference type="InterPro" id="IPR013783">
    <property type="entry name" value="Ig-like_fold"/>
</dbReference>
<evidence type="ECO:0000256" key="4">
    <source>
        <dbReference type="ARBA" id="ARBA00023180"/>
    </source>
</evidence>
<feature type="transmembrane region" description="Helical" evidence="7">
    <location>
        <begin position="213"/>
        <end position="234"/>
    </location>
</feature>
<dbReference type="SUPFAM" id="SSF48726">
    <property type="entry name" value="Immunoglobulin"/>
    <property type="match status" value="1"/>
</dbReference>
<dbReference type="PANTHER" id="PTHR11640:SF31">
    <property type="entry name" value="IRREGULAR CHIASM C-ROUGHEST PROTEIN-RELATED"/>
    <property type="match status" value="1"/>
</dbReference>
<dbReference type="InterPro" id="IPR036179">
    <property type="entry name" value="Ig-like_dom_sf"/>
</dbReference>
<keyword evidence="5" id="KW-0393">Immunoglobulin domain</keyword>
<proteinExistence type="predicted"/>
<keyword evidence="3" id="KW-1015">Disulfide bond</keyword>
<name>A0ABP0FAB8_CLALP</name>
<dbReference type="Gene3D" id="2.60.40.10">
    <property type="entry name" value="Immunoglobulins"/>
    <property type="match status" value="1"/>
</dbReference>
<gene>
    <name evidence="10" type="ORF">CVLEPA_LOCUS6097</name>
</gene>
<evidence type="ECO:0000256" key="7">
    <source>
        <dbReference type="SAM" id="Phobius"/>
    </source>
</evidence>
<feature type="compositionally biased region" description="Polar residues" evidence="6">
    <location>
        <begin position="271"/>
        <end position="280"/>
    </location>
</feature>
<feature type="domain" description="Ig-like" evidence="9">
    <location>
        <begin position="20"/>
        <end position="102"/>
    </location>
</feature>
<evidence type="ECO:0000259" key="9">
    <source>
        <dbReference type="PROSITE" id="PS50835"/>
    </source>
</evidence>
<protein>
    <recommendedName>
        <fullName evidence="9">Ig-like domain-containing protein</fullName>
    </recommendedName>
</protein>
<feature type="domain" description="Ig-like" evidence="9">
    <location>
        <begin position="109"/>
        <end position="206"/>
    </location>
</feature>
<keyword evidence="2 7" id="KW-0472">Membrane</keyword>
<evidence type="ECO:0000256" key="6">
    <source>
        <dbReference type="SAM" id="MobiDB-lite"/>
    </source>
</evidence>
<comment type="subcellular location">
    <subcellularLocation>
        <location evidence="1">Membrane</location>
        <topology evidence="1">Single-pass type I membrane protein</topology>
    </subcellularLocation>
</comment>
<dbReference type="Pfam" id="PF07679">
    <property type="entry name" value="I-set"/>
    <property type="match status" value="1"/>
</dbReference>
<keyword evidence="7" id="KW-1133">Transmembrane helix</keyword>
<dbReference type="InterPro" id="IPR007110">
    <property type="entry name" value="Ig-like_dom"/>
</dbReference>
<keyword evidence="11" id="KW-1185">Reference proteome</keyword>
<dbReference type="PROSITE" id="PS50835">
    <property type="entry name" value="IG_LIKE"/>
    <property type="match status" value="2"/>
</dbReference>
<accession>A0ABP0FAB8</accession>
<feature type="compositionally biased region" description="Basic and acidic residues" evidence="6">
    <location>
        <begin position="260"/>
        <end position="270"/>
    </location>
</feature>
<dbReference type="InterPro" id="IPR051275">
    <property type="entry name" value="Cell_adhesion_signaling"/>
</dbReference>
<feature type="chain" id="PRO_5045744572" description="Ig-like domain-containing protein" evidence="8">
    <location>
        <begin position="21"/>
        <end position="280"/>
    </location>
</feature>
<keyword evidence="4" id="KW-0325">Glycoprotein</keyword>
<reference evidence="10 11" key="1">
    <citation type="submission" date="2024-02" db="EMBL/GenBank/DDBJ databases">
        <authorList>
            <person name="Daric V."/>
            <person name="Darras S."/>
        </authorList>
    </citation>
    <scope>NUCLEOTIDE SEQUENCE [LARGE SCALE GENOMIC DNA]</scope>
</reference>
<comment type="caution">
    <text evidence="10">The sequence shown here is derived from an EMBL/GenBank/DDBJ whole genome shotgun (WGS) entry which is preliminary data.</text>
</comment>
<evidence type="ECO:0000256" key="5">
    <source>
        <dbReference type="ARBA" id="ARBA00023319"/>
    </source>
</evidence>
<evidence type="ECO:0000313" key="11">
    <source>
        <dbReference type="Proteomes" id="UP001642483"/>
    </source>
</evidence>
<feature type="region of interest" description="Disordered" evidence="6">
    <location>
        <begin position="243"/>
        <end position="280"/>
    </location>
</feature>
<dbReference type="EMBL" id="CAWYQH010000035">
    <property type="protein sequence ID" value="CAK8676646.1"/>
    <property type="molecule type" value="Genomic_DNA"/>
</dbReference>